<accession>A0A4P7NFS8</accession>
<organism evidence="1 2">
    <name type="scientific">Pyricularia oryzae</name>
    <name type="common">Rice blast fungus</name>
    <name type="synonym">Magnaporthe oryzae</name>
    <dbReference type="NCBI Taxonomy" id="318829"/>
    <lineage>
        <taxon>Eukaryota</taxon>
        <taxon>Fungi</taxon>
        <taxon>Dikarya</taxon>
        <taxon>Ascomycota</taxon>
        <taxon>Pezizomycotina</taxon>
        <taxon>Sordariomycetes</taxon>
        <taxon>Sordariomycetidae</taxon>
        <taxon>Magnaporthales</taxon>
        <taxon>Pyriculariaceae</taxon>
        <taxon>Pyricularia</taxon>
    </lineage>
</organism>
<reference evidence="1 2" key="1">
    <citation type="journal article" date="2019" name="Mol. Biol. Evol.">
        <title>Blast fungal genomes show frequent chromosomal changes, gene gains and losses, and effector gene turnover.</title>
        <authorList>
            <person name="Gomez Luciano L.B."/>
            <person name="Jason Tsai I."/>
            <person name="Chuma I."/>
            <person name="Tosa Y."/>
            <person name="Chen Y.H."/>
            <person name="Li J.Y."/>
            <person name="Li M.Y."/>
            <person name="Jade Lu M.Y."/>
            <person name="Nakayashiki H."/>
            <person name="Li W.H."/>
        </authorList>
    </citation>
    <scope>NUCLEOTIDE SEQUENCE [LARGE SCALE GENOMIC DNA]</scope>
    <source>
        <strain evidence="1">MZ5-1-6</strain>
    </source>
</reference>
<proteinExistence type="predicted"/>
<evidence type="ECO:0000313" key="1">
    <source>
        <dbReference type="EMBL" id="QBZ60761.1"/>
    </source>
</evidence>
<dbReference type="AlphaFoldDB" id="A0A4P7NFS8"/>
<gene>
    <name evidence="1" type="ORF">PoMZ_07703</name>
</gene>
<sequence>MRNRVWRPSKLRLRGTRVCGCQLPSVRDLASLEKSVNLSLTDAAQSKEFSQLRILLRDGAGGLLHLESGLDALALIFSNAGAERFNKFALASTRGSLTVPDPRCLIPGLGVVAQRWVSRSFVC</sequence>
<dbReference type="EMBL" id="CP034207">
    <property type="protein sequence ID" value="QBZ60761.1"/>
    <property type="molecule type" value="Genomic_DNA"/>
</dbReference>
<name>A0A4P7NFS8_PYROR</name>
<evidence type="ECO:0000313" key="2">
    <source>
        <dbReference type="Proteomes" id="UP000294847"/>
    </source>
</evidence>
<protein>
    <submittedName>
        <fullName evidence="1">Uncharacterized protein</fullName>
    </submittedName>
</protein>
<dbReference type="Proteomes" id="UP000294847">
    <property type="component" value="Chromosome 4"/>
</dbReference>